<evidence type="ECO:0000313" key="1">
    <source>
        <dbReference type="EMBL" id="RYR00040.1"/>
    </source>
</evidence>
<comment type="caution">
    <text evidence="1">The sequence shown here is derived from an EMBL/GenBank/DDBJ whole genome shotgun (WGS) entry which is preliminary data.</text>
</comment>
<protein>
    <submittedName>
        <fullName evidence="1">Uncharacterized protein</fullName>
    </submittedName>
</protein>
<evidence type="ECO:0000313" key="2">
    <source>
        <dbReference type="Proteomes" id="UP000289738"/>
    </source>
</evidence>
<keyword evidence="2" id="KW-1185">Reference proteome</keyword>
<sequence length="38" mass="4225">MSSPKITTDPSLKIFPTLRQQLMSPPFASSPFFDVVVN</sequence>
<reference evidence="1 2" key="1">
    <citation type="submission" date="2019-01" db="EMBL/GenBank/DDBJ databases">
        <title>Sequencing of cultivated peanut Arachis hypogaea provides insights into genome evolution and oil improvement.</title>
        <authorList>
            <person name="Chen X."/>
        </authorList>
    </citation>
    <scope>NUCLEOTIDE SEQUENCE [LARGE SCALE GENOMIC DNA]</scope>
    <source>
        <strain evidence="2">cv. Fuhuasheng</strain>
        <tissue evidence="1">Leaves</tissue>
    </source>
</reference>
<dbReference type="Proteomes" id="UP000289738">
    <property type="component" value="Chromosome B07"/>
</dbReference>
<dbReference type="AlphaFoldDB" id="A0A444YDP8"/>
<proteinExistence type="predicted"/>
<organism evidence="1 2">
    <name type="scientific">Arachis hypogaea</name>
    <name type="common">Peanut</name>
    <dbReference type="NCBI Taxonomy" id="3818"/>
    <lineage>
        <taxon>Eukaryota</taxon>
        <taxon>Viridiplantae</taxon>
        <taxon>Streptophyta</taxon>
        <taxon>Embryophyta</taxon>
        <taxon>Tracheophyta</taxon>
        <taxon>Spermatophyta</taxon>
        <taxon>Magnoliopsida</taxon>
        <taxon>eudicotyledons</taxon>
        <taxon>Gunneridae</taxon>
        <taxon>Pentapetalae</taxon>
        <taxon>rosids</taxon>
        <taxon>fabids</taxon>
        <taxon>Fabales</taxon>
        <taxon>Fabaceae</taxon>
        <taxon>Papilionoideae</taxon>
        <taxon>50 kb inversion clade</taxon>
        <taxon>dalbergioids sensu lato</taxon>
        <taxon>Dalbergieae</taxon>
        <taxon>Pterocarpus clade</taxon>
        <taxon>Arachis</taxon>
    </lineage>
</organism>
<dbReference type="EMBL" id="SDMP01000017">
    <property type="protein sequence ID" value="RYR00040.1"/>
    <property type="molecule type" value="Genomic_DNA"/>
</dbReference>
<gene>
    <name evidence="1" type="ORF">Ahy_B07g088088</name>
</gene>
<name>A0A444YDP8_ARAHY</name>
<accession>A0A444YDP8</accession>